<organism evidence="5">
    <name type="scientific">uncultured Caudovirales phage</name>
    <dbReference type="NCBI Taxonomy" id="2100421"/>
    <lineage>
        <taxon>Viruses</taxon>
        <taxon>Duplodnaviria</taxon>
        <taxon>Heunggongvirae</taxon>
        <taxon>Uroviricota</taxon>
        <taxon>Caudoviricetes</taxon>
        <taxon>Peduoviridae</taxon>
        <taxon>Maltschvirus</taxon>
        <taxon>Maltschvirus maltsch</taxon>
    </lineage>
</organism>
<dbReference type="EMBL" id="LR796605">
    <property type="protein sequence ID" value="CAB4153551.1"/>
    <property type="molecule type" value="Genomic_DNA"/>
</dbReference>
<dbReference type="EMBL" id="LR797336">
    <property type="protein sequence ID" value="CAB4203918.1"/>
    <property type="molecule type" value="Genomic_DNA"/>
</dbReference>
<evidence type="ECO:0000313" key="3">
    <source>
        <dbReference type="EMBL" id="CAB4184682.1"/>
    </source>
</evidence>
<protein>
    <submittedName>
        <fullName evidence="5">Uncharacterized protein</fullName>
    </submittedName>
</protein>
<sequence>MRALSVGVALTANTLTSVFTVPLGYYAKVVLVRATNKTGSTKYISLDWTDTSAAVTYSVSYQQAVTTYTTGFDFGDSYLVLEEGDILKATSEAGSTFTVLATIELIGLTRV</sequence>
<dbReference type="EMBL" id="LR796900">
    <property type="protein sequence ID" value="CAB4172781.1"/>
    <property type="molecule type" value="Genomic_DNA"/>
</dbReference>
<reference evidence="5" key="1">
    <citation type="submission" date="2020-05" db="EMBL/GenBank/DDBJ databases">
        <authorList>
            <person name="Chiriac C."/>
            <person name="Salcher M."/>
            <person name="Ghai R."/>
            <person name="Kavagutti S V."/>
        </authorList>
    </citation>
    <scope>NUCLEOTIDE SEQUENCE</scope>
</reference>
<name>A0A6J7XM83_9CAUD</name>
<evidence type="ECO:0000313" key="4">
    <source>
        <dbReference type="EMBL" id="CAB4203918.1"/>
    </source>
</evidence>
<gene>
    <name evidence="3" type="ORF">UFOVP1115_28</name>
    <name evidence="4" type="ORF">UFOVP1390_14</name>
    <name evidence="5" type="ORF">UFOVP1567_27</name>
    <name evidence="1" type="ORF">UFOVP626_8</name>
    <name evidence="2" type="ORF">UFOVP951_3</name>
</gene>
<dbReference type="EMBL" id="LR797068">
    <property type="protein sequence ID" value="CAB4184682.1"/>
    <property type="molecule type" value="Genomic_DNA"/>
</dbReference>
<dbReference type="EMBL" id="LR798459">
    <property type="protein sequence ID" value="CAB5238340.1"/>
    <property type="molecule type" value="Genomic_DNA"/>
</dbReference>
<evidence type="ECO:0000313" key="2">
    <source>
        <dbReference type="EMBL" id="CAB4172781.1"/>
    </source>
</evidence>
<proteinExistence type="predicted"/>
<accession>A0A6J7XM83</accession>
<evidence type="ECO:0000313" key="5">
    <source>
        <dbReference type="EMBL" id="CAB5238340.1"/>
    </source>
</evidence>
<evidence type="ECO:0000313" key="1">
    <source>
        <dbReference type="EMBL" id="CAB4153551.1"/>
    </source>
</evidence>